<dbReference type="InterPro" id="IPR000835">
    <property type="entry name" value="HTH_MarR-typ"/>
</dbReference>
<dbReference type="AlphaFoldDB" id="E3D0S7"/>
<keyword evidence="3" id="KW-0804">Transcription</keyword>
<name>E3D0S7_9BACT</name>
<dbReference type="GO" id="GO:0006950">
    <property type="term" value="P:response to stress"/>
    <property type="evidence" value="ECO:0007669"/>
    <property type="project" value="TreeGrafter"/>
</dbReference>
<dbReference type="HOGENOM" id="CLU_083287_27_8_0"/>
<dbReference type="STRING" id="584708.Apau_2408"/>
<feature type="region of interest" description="Disordered" evidence="4">
    <location>
        <begin position="141"/>
        <end position="165"/>
    </location>
</feature>
<dbReference type="PANTHER" id="PTHR33164:SF43">
    <property type="entry name" value="HTH-TYPE TRANSCRIPTIONAL REPRESSOR YETL"/>
    <property type="match status" value="1"/>
</dbReference>
<dbReference type="InterPro" id="IPR039422">
    <property type="entry name" value="MarR/SlyA-like"/>
</dbReference>
<feature type="domain" description="HTH marR-type" evidence="5">
    <location>
        <begin position="3"/>
        <end position="135"/>
    </location>
</feature>
<evidence type="ECO:0000313" key="6">
    <source>
        <dbReference type="EMBL" id="EFQ24815.1"/>
    </source>
</evidence>
<dbReference type="GO" id="GO:0003677">
    <property type="term" value="F:DNA binding"/>
    <property type="evidence" value="ECO:0007669"/>
    <property type="project" value="UniProtKB-KW"/>
</dbReference>
<dbReference type="InterPro" id="IPR023187">
    <property type="entry name" value="Tscrpt_reg_MarR-type_CS"/>
</dbReference>
<evidence type="ECO:0000256" key="1">
    <source>
        <dbReference type="ARBA" id="ARBA00023015"/>
    </source>
</evidence>
<dbReference type="Gene3D" id="1.10.10.10">
    <property type="entry name" value="Winged helix-like DNA-binding domain superfamily/Winged helix DNA-binding domain"/>
    <property type="match status" value="1"/>
</dbReference>
<evidence type="ECO:0000256" key="2">
    <source>
        <dbReference type="ARBA" id="ARBA00023125"/>
    </source>
</evidence>
<dbReference type="Pfam" id="PF12802">
    <property type="entry name" value="MarR_2"/>
    <property type="match status" value="1"/>
</dbReference>
<evidence type="ECO:0000256" key="4">
    <source>
        <dbReference type="SAM" id="MobiDB-lite"/>
    </source>
</evidence>
<dbReference type="PROSITE" id="PS01117">
    <property type="entry name" value="HTH_MARR_1"/>
    <property type="match status" value="1"/>
</dbReference>
<dbReference type="PROSITE" id="PS50995">
    <property type="entry name" value="HTH_MARR_2"/>
    <property type="match status" value="1"/>
</dbReference>
<dbReference type="SUPFAM" id="SSF46785">
    <property type="entry name" value="Winged helix' DNA-binding domain"/>
    <property type="match status" value="1"/>
</dbReference>
<dbReference type="PaxDb" id="584708-Apau_2408"/>
<dbReference type="RefSeq" id="WP_006302063.1">
    <property type="nucleotide sequence ID" value="NZ_CM001022.1"/>
</dbReference>
<gene>
    <name evidence="6" type="ORF">Apau_2408</name>
</gene>
<dbReference type="EMBL" id="CM001022">
    <property type="protein sequence ID" value="EFQ24815.1"/>
    <property type="molecule type" value="Genomic_DNA"/>
</dbReference>
<dbReference type="eggNOG" id="COG1846">
    <property type="taxonomic scope" value="Bacteria"/>
</dbReference>
<keyword evidence="1" id="KW-0805">Transcription regulation</keyword>
<protein>
    <submittedName>
        <fullName evidence="6">Transcriptional regulator, MarR family</fullName>
    </submittedName>
</protein>
<evidence type="ECO:0000256" key="3">
    <source>
        <dbReference type="ARBA" id="ARBA00023163"/>
    </source>
</evidence>
<dbReference type="InterPro" id="IPR036388">
    <property type="entry name" value="WH-like_DNA-bd_sf"/>
</dbReference>
<dbReference type="PRINTS" id="PR00598">
    <property type="entry name" value="HTHMARR"/>
</dbReference>
<dbReference type="SMART" id="SM00347">
    <property type="entry name" value="HTH_MARR"/>
    <property type="match status" value="1"/>
</dbReference>
<proteinExistence type="predicted"/>
<dbReference type="GO" id="GO:0003700">
    <property type="term" value="F:DNA-binding transcription factor activity"/>
    <property type="evidence" value="ECO:0007669"/>
    <property type="project" value="InterPro"/>
</dbReference>
<reference evidence="6 7" key="1">
    <citation type="journal article" date="2010" name="Stand. Genomic Sci.">
        <title>Non-contiguous finished genome sequence of Aminomonas paucivorans type strain (GLU-3).</title>
        <authorList>
            <person name="Pitluck S."/>
            <person name="Yasawong M."/>
            <person name="Held B."/>
            <person name="Lapidus A."/>
            <person name="Nolan M."/>
            <person name="Copeland A."/>
            <person name="Lucas S."/>
            <person name="Del Rio T.G."/>
            <person name="Tice H."/>
            <person name="Cheng J.F."/>
            <person name="Chertkov O."/>
            <person name="Goodwin L."/>
            <person name="Tapia R."/>
            <person name="Han C."/>
            <person name="Liolios K."/>
            <person name="Ivanova N."/>
            <person name="Mavromatis K."/>
            <person name="Ovchinnikova G."/>
            <person name="Pati A."/>
            <person name="Chen A."/>
            <person name="Palaniappan K."/>
            <person name="Land M."/>
            <person name="Hauser L."/>
            <person name="Chang Y.J."/>
            <person name="Jeffries C.D."/>
            <person name="Pukall R."/>
            <person name="Spring S."/>
            <person name="Rohde M."/>
            <person name="Sikorski J."/>
            <person name="Goker M."/>
            <person name="Woyke T."/>
            <person name="Bristow J."/>
            <person name="Eisen J.A."/>
            <person name="Markowitz V."/>
            <person name="Hugenholtz P."/>
            <person name="Kyrpides N.C."/>
            <person name="Klenk H.P."/>
        </authorList>
    </citation>
    <scope>NUCLEOTIDE SEQUENCE [LARGE SCALE GENOMIC DNA]</scope>
    <source>
        <strain evidence="6 7">DSM 12260</strain>
    </source>
</reference>
<keyword evidence="2" id="KW-0238">DNA-binding</keyword>
<dbReference type="Proteomes" id="UP000005096">
    <property type="component" value="Chromosome"/>
</dbReference>
<evidence type="ECO:0000259" key="5">
    <source>
        <dbReference type="PROSITE" id="PS50995"/>
    </source>
</evidence>
<dbReference type="OrthoDB" id="65049at2"/>
<dbReference type="PANTHER" id="PTHR33164">
    <property type="entry name" value="TRANSCRIPTIONAL REGULATOR, MARR FAMILY"/>
    <property type="match status" value="1"/>
</dbReference>
<keyword evidence="7" id="KW-1185">Reference proteome</keyword>
<sequence length="165" mass="17786">MEEDRMGQALRRIVRGLGVLDGDAPCCPGVTLAQCHVLTEVCGTPGTSLGELADRLGLDKSTVSRTVEALVARGLLDRQPRRENRRCVTLLPTPSGEGLGAELEAMRRRLYGDLLDRVPEARRTQVLEGLDLLAEALEAQGATPFRGDEGQPAPKSMDQKGQCVP</sequence>
<dbReference type="InterPro" id="IPR036390">
    <property type="entry name" value="WH_DNA-bd_sf"/>
</dbReference>
<organism evidence="6 7">
    <name type="scientific">Aminomonas paucivorans DSM 12260</name>
    <dbReference type="NCBI Taxonomy" id="584708"/>
    <lineage>
        <taxon>Bacteria</taxon>
        <taxon>Thermotogati</taxon>
        <taxon>Synergistota</taxon>
        <taxon>Synergistia</taxon>
        <taxon>Synergistales</taxon>
        <taxon>Synergistaceae</taxon>
        <taxon>Aminomonas</taxon>
    </lineage>
</organism>
<evidence type="ECO:0000313" key="7">
    <source>
        <dbReference type="Proteomes" id="UP000005096"/>
    </source>
</evidence>
<accession>E3D0S7</accession>